<comment type="caution">
    <text evidence="15">The sequence shown here is derived from an EMBL/GenBank/DDBJ whole genome shotgun (WGS) entry which is preliminary data.</text>
</comment>
<dbReference type="CDD" id="cd01347">
    <property type="entry name" value="ligand_gated_channel"/>
    <property type="match status" value="1"/>
</dbReference>
<organism evidence="15 16">
    <name type="scientific">Bordetella genomosp. 5</name>
    <dbReference type="NCBI Taxonomy" id="1395608"/>
    <lineage>
        <taxon>Bacteria</taxon>
        <taxon>Pseudomonadati</taxon>
        <taxon>Pseudomonadota</taxon>
        <taxon>Betaproteobacteria</taxon>
        <taxon>Burkholderiales</taxon>
        <taxon>Alcaligenaceae</taxon>
        <taxon>Bordetella</taxon>
    </lineage>
</organism>
<accession>A0A261THG6</accession>
<dbReference type="GO" id="GO:0038023">
    <property type="term" value="F:signaling receptor activity"/>
    <property type="evidence" value="ECO:0007669"/>
    <property type="project" value="InterPro"/>
</dbReference>
<keyword evidence="7" id="KW-0408">Iron</keyword>
<evidence type="ECO:0000256" key="10">
    <source>
        <dbReference type="ARBA" id="ARBA00023170"/>
    </source>
</evidence>
<keyword evidence="9 12" id="KW-0472">Membrane</keyword>
<dbReference type="Pfam" id="PF07715">
    <property type="entry name" value="Plug"/>
    <property type="match status" value="1"/>
</dbReference>
<dbReference type="Proteomes" id="UP000216913">
    <property type="component" value="Unassembled WGS sequence"/>
</dbReference>
<reference evidence="15 16" key="1">
    <citation type="submission" date="2017-05" db="EMBL/GenBank/DDBJ databases">
        <title>Complete and WGS of Bordetella genogroups.</title>
        <authorList>
            <person name="Spilker T."/>
            <person name="LiPuma J."/>
        </authorList>
    </citation>
    <scope>NUCLEOTIDE SEQUENCE [LARGE SCALE GENOMIC DNA]</scope>
    <source>
        <strain evidence="15 16">AU10456</strain>
    </source>
</reference>
<keyword evidence="5" id="KW-0406">Ion transport</keyword>
<dbReference type="InterPro" id="IPR037066">
    <property type="entry name" value="Plug_dom_sf"/>
</dbReference>
<dbReference type="PROSITE" id="PS52016">
    <property type="entry name" value="TONB_DEPENDENT_REC_3"/>
    <property type="match status" value="1"/>
</dbReference>
<dbReference type="InterPro" id="IPR012910">
    <property type="entry name" value="Plug_dom"/>
</dbReference>
<keyword evidence="6 12" id="KW-0812">Transmembrane</keyword>
<dbReference type="InterPro" id="IPR010105">
    <property type="entry name" value="TonB_sidphr_rcpt"/>
</dbReference>
<dbReference type="EMBL" id="NEVP01000009">
    <property type="protein sequence ID" value="OZI49074.1"/>
    <property type="molecule type" value="Genomic_DNA"/>
</dbReference>
<keyword evidence="10 15" id="KW-0675">Receptor</keyword>
<comment type="similarity">
    <text evidence="2 12 13">Belongs to the TonB-dependent receptor family.</text>
</comment>
<keyword evidence="16" id="KW-1185">Reference proteome</keyword>
<evidence type="ECO:0000313" key="16">
    <source>
        <dbReference type="Proteomes" id="UP000216913"/>
    </source>
</evidence>
<evidence type="ECO:0000256" key="4">
    <source>
        <dbReference type="ARBA" id="ARBA00022452"/>
    </source>
</evidence>
<dbReference type="GO" id="GO:0009279">
    <property type="term" value="C:cell outer membrane"/>
    <property type="evidence" value="ECO:0007669"/>
    <property type="project" value="UniProtKB-SubCell"/>
</dbReference>
<keyword evidence="3 12" id="KW-0813">Transport</keyword>
<dbReference type="Gene3D" id="3.55.50.30">
    <property type="match status" value="1"/>
</dbReference>
<evidence type="ECO:0000256" key="7">
    <source>
        <dbReference type="ARBA" id="ARBA00023004"/>
    </source>
</evidence>
<dbReference type="NCBIfam" id="TIGR01783">
    <property type="entry name" value="TonB-siderophor"/>
    <property type="match status" value="1"/>
</dbReference>
<evidence type="ECO:0000256" key="1">
    <source>
        <dbReference type="ARBA" id="ARBA00004571"/>
    </source>
</evidence>
<evidence type="ECO:0000256" key="9">
    <source>
        <dbReference type="ARBA" id="ARBA00023136"/>
    </source>
</evidence>
<dbReference type="Gene3D" id="2.170.130.10">
    <property type="entry name" value="TonB-dependent receptor, plug domain"/>
    <property type="match status" value="1"/>
</dbReference>
<dbReference type="SMART" id="SM00965">
    <property type="entry name" value="STN"/>
    <property type="match status" value="1"/>
</dbReference>
<comment type="subcellular location">
    <subcellularLocation>
        <location evidence="1 12">Cell outer membrane</location>
        <topology evidence="1 12">Multi-pass membrane protein</topology>
    </subcellularLocation>
</comment>
<evidence type="ECO:0000256" key="6">
    <source>
        <dbReference type="ARBA" id="ARBA00022692"/>
    </source>
</evidence>
<dbReference type="InterPro" id="IPR039426">
    <property type="entry name" value="TonB-dep_rcpt-like"/>
</dbReference>
<proteinExistence type="inferred from homology"/>
<evidence type="ECO:0000256" key="8">
    <source>
        <dbReference type="ARBA" id="ARBA00023077"/>
    </source>
</evidence>
<dbReference type="PANTHER" id="PTHR32552:SF74">
    <property type="entry name" value="HYDROXAMATE SIDEROPHORE RECEPTOR FHUE"/>
    <property type="match status" value="1"/>
</dbReference>
<evidence type="ECO:0000256" key="3">
    <source>
        <dbReference type="ARBA" id="ARBA00022448"/>
    </source>
</evidence>
<dbReference type="GO" id="GO:0015891">
    <property type="term" value="P:siderophore transport"/>
    <property type="evidence" value="ECO:0007669"/>
    <property type="project" value="InterPro"/>
</dbReference>
<evidence type="ECO:0000256" key="13">
    <source>
        <dbReference type="RuleBase" id="RU003357"/>
    </source>
</evidence>
<sequence length="815" mass="88846">MASAHTLRGAARTPARLAPMLARPLPLVLALVCTTLVGPGALAQPVGASSAATAAQYDIPPGPLAPALSRYAQLSGADIVIDVRRLQGLSTPGLRGRYGVADGFVALLRGTGYRASATAAGYVLVPDPANRDAAVTLDAVRVDGVGLGATTDGLDSYAARAVTITKDGQSLREIPQSVSVMTRQQMDDQGLVTVAEAMRYVTGLTPSDYEGTERFNARGFSTSAQYDGLPQQDYSPHMDLAIYDRVEVLRGPSGLLTGTGEPGGAINYVRKRPRDVAHFEGAATVGSWDTRRLELDGGGPLNTSGTLRGRVVGAVQEEDKFYDLGYSQPSTLYGVLEYDLTPDTTVGLTAAYNKRRFRNFNGLPLYDDGSVPDRDSYVGPSKVSNFDTYDVGADLTHRFANDWKFKAAYLHRDSRYRGYSGFTSGPIPRDTGRVGMSVGRIANDFAWDQADVHVTGPVPFLGREHTLTLGYDLARYDSITGSRFSVLPDVAPLDDHDFDSYYELPVVNRSNTRTEQSGIYTAGRFKLADPLTLIVGGRWTDYREKSRTYAPERSDWTRSNANVNNEFTPYGGMVWDLNDQVSLYASYADIFVPQTAQDISGNTLKPRVGWQSEAGVKGEFFDGRMNASLAFFRIRDKNRAVTDTENIGCGGTPTGTCSRAAGLVQSQGWEAEVSGSPTPGWDIVAGYTYTNAKYLRDSDPANVGERFGADVLPKHLFKLWTQYRFNRDDFGGALVGWRVGMGMQAQSNVQTASVYQGGYATVSARVGYQIDKNWDAALSVNNLFNREYLRTPGYGIFYNLYGDPRNAMLTLRYRM</sequence>
<evidence type="ECO:0000256" key="5">
    <source>
        <dbReference type="ARBA" id="ARBA00022496"/>
    </source>
</evidence>
<keyword evidence="11 12" id="KW-0998">Cell outer membrane</keyword>
<evidence type="ECO:0000256" key="12">
    <source>
        <dbReference type="PROSITE-ProRule" id="PRU01360"/>
    </source>
</evidence>
<dbReference type="InterPro" id="IPR000531">
    <property type="entry name" value="Beta-barrel_TonB"/>
</dbReference>
<protein>
    <submittedName>
        <fullName evidence="15">Fe(3+)-pyochelin receptor 3</fullName>
    </submittedName>
</protein>
<dbReference type="GO" id="GO:0015344">
    <property type="term" value="F:siderophore uptake transmembrane transporter activity"/>
    <property type="evidence" value="ECO:0007669"/>
    <property type="project" value="TreeGrafter"/>
</dbReference>
<evidence type="ECO:0000259" key="14">
    <source>
        <dbReference type="SMART" id="SM00965"/>
    </source>
</evidence>
<keyword evidence="4 12" id="KW-1134">Transmembrane beta strand</keyword>
<evidence type="ECO:0000256" key="11">
    <source>
        <dbReference type="ARBA" id="ARBA00023237"/>
    </source>
</evidence>
<evidence type="ECO:0000313" key="15">
    <source>
        <dbReference type="EMBL" id="OZI49074.1"/>
    </source>
</evidence>
<dbReference type="InterPro" id="IPR011662">
    <property type="entry name" value="Secretin/TonB_short_N"/>
</dbReference>
<dbReference type="SUPFAM" id="SSF56935">
    <property type="entry name" value="Porins"/>
    <property type="match status" value="1"/>
</dbReference>
<dbReference type="AlphaFoldDB" id="A0A261THG6"/>
<name>A0A261THG6_9BORD</name>
<keyword evidence="8 13" id="KW-0798">TonB box</keyword>
<gene>
    <name evidence="15" type="ORF">CAL25_15755</name>
</gene>
<dbReference type="Pfam" id="PF00593">
    <property type="entry name" value="TonB_dep_Rec_b-barrel"/>
    <property type="match status" value="1"/>
</dbReference>
<dbReference type="PANTHER" id="PTHR32552">
    <property type="entry name" value="FERRICHROME IRON RECEPTOR-RELATED"/>
    <property type="match status" value="1"/>
</dbReference>
<dbReference type="InterPro" id="IPR036942">
    <property type="entry name" value="Beta-barrel_TonB_sf"/>
</dbReference>
<evidence type="ECO:0000256" key="2">
    <source>
        <dbReference type="ARBA" id="ARBA00009810"/>
    </source>
</evidence>
<feature type="domain" description="Secretin/TonB short N-terminal" evidence="14">
    <location>
        <begin position="77"/>
        <end position="127"/>
    </location>
</feature>
<dbReference type="Gene3D" id="2.40.170.20">
    <property type="entry name" value="TonB-dependent receptor, beta-barrel domain"/>
    <property type="match status" value="1"/>
</dbReference>
<keyword evidence="5" id="KW-0410">Iron transport</keyword>